<dbReference type="GO" id="GO:0006412">
    <property type="term" value="P:translation"/>
    <property type="evidence" value="ECO:0007669"/>
    <property type="project" value="InterPro"/>
</dbReference>
<dbReference type="GO" id="GO:0005840">
    <property type="term" value="C:ribosome"/>
    <property type="evidence" value="ECO:0007669"/>
    <property type="project" value="UniProtKB-KW"/>
</dbReference>
<evidence type="ECO:0000256" key="5">
    <source>
        <dbReference type="ARBA" id="ARBA00035378"/>
    </source>
</evidence>
<reference evidence="7" key="1">
    <citation type="submission" date="2021-03" db="EMBL/GenBank/DDBJ databases">
        <authorList>
            <person name="Jaffe A."/>
        </authorList>
    </citation>
    <scope>NUCLEOTIDE SEQUENCE</scope>
    <source>
        <strain evidence="7">RIFCSPLOWO2_01_FULL_AR10_48_17</strain>
    </source>
</reference>
<dbReference type="InterPro" id="IPR023621">
    <property type="entry name" value="Ribosomal_eL31_dom_sf"/>
</dbReference>
<name>A0A8T4L1P7_9ARCH</name>
<dbReference type="GO" id="GO:0003735">
    <property type="term" value="F:structural constituent of ribosome"/>
    <property type="evidence" value="ECO:0007669"/>
    <property type="project" value="InterPro"/>
</dbReference>
<evidence type="ECO:0000256" key="1">
    <source>
        <dbReference type="ARBA" id="ARBA00010808"/>
    </source>
</evidence>
<dbReference type="SMART" id="SM01380">
    <property type="entry name" value="Ribosomal_L31e"/>
    <property type="match status" value="1"/>
</dbReference>
<dbReference type="SUPFAM" id="SSF54575">
    <property type="entry name" value="Ribosomal protein L31e"/>
    <property type="match status" value="1"/>
</dbReference>
<dbReference type="InterPro" id="IPR000054">
    <property type="entry name" value="Ribosomal_eL31"/>
</dbReference>
<proteinExistence type="inferred from homology"/>
<evidence type="ECO:0000256" key="2">
    <source>
        <dbReference type="ARBA" id="ARBA00022980"/>
    </source>
</evidence>
<dbReference type="AlphaFoldDB" id="A0A8T4L1P7"/>
<gene>
    <name evidence="7" type="ORF">J4215_01605</name>
</gene>
<evidence type="ECO:0000256" key="6">
    <source>
        <dbReference type="SAM" id="MobiDB-lite"/>
    </source>
</evidence>
<accession>A0A8T4L1P7</accession>
<keyword evidence="3" id="KW-0687">Ribonucleoprotein</keyword>
<evidence type="ECO:0000256" key="3">
    <source>
        <dbReference type="ARBA" id="ARBA00023274"/>
    </source>
</evidence>
<dbReference type="PROSITE" id="PS01144">
    <property type="entry name" value="RIBOSOMAL_L31E"/>
    <property type="match status" value="1"/>
</dbReference>
<dbReference type="InterPro" id="IPR020052">
    <property type="entry name" value="Ribosomal_eL31_CS"/>
</dbReference>
<sequence length="157" mass="17971">MAPKKKTETQTRTLTISLAQARRASAKKRANKAISVIRNDIKKHTRQKIANIRLSDGINREIWSQSTFNIPARITVSLLVEKETVRAFLEKTKEIDAYLKTKDAKEKAKKKEEANAKEEEKKEPAEKKEEAAKEEEKEQKLAEKKAKEDNARAAELK</sequence>
<comment type="caution">
    <text evidence="7">The sequence shown here is derived from an EMBL/GenBank/DDBJ whole genome shotgun (WGS) entry which is preliminary data.</text>
</comment>
<dbReference type="GO" id="GO:1990904">
    <property type="term" value="C:ribonucleoprotein complex"/>
    <property type="evidence" value="ECO:0007669"/>
    <property type="project" value="UniProtKB-KW"/>
</dbReference>
<dbReference type="Pfam" id="PF01198">
    <property type="entry name" value="Ribosomal_L31e"/>
    <property type="match status" value="1"/>
</dbReference>
<evidence type="ECO:0000313" key="7">
    <source>
        <dbReference type="EMBL" id="MBS3061258.1"/>
    </source>
</evidence>
<evidence type="ECO:0000256" key="4">
    <source>
        <dbReference type="ARBA" id="ARBA00035230"/>
    </source>
</evidence>
<feature type="region of interest" description="Disordered" evidence="6">
    <location>
        <begin position="100"/>
        <end position="157"/>
    </location>
</feature>
<comment type="similarity">
    <text evidence="1">Belongs to the eukaryotic ribosomal protein eL31 family.</text>
</comment>
<dbReference type="EMBL" id="JAGVWC010000008">
    <property type="protein sequence ID" value="MBS3061258.1"/>
    <property type="molecule type" value="Genomic_DNA"/>
</dbReference>
<reference evidence="7" key="2">
    <citation type="submission" date="2021-05" db="EMBL/GenBank/DDBJ databases">
        <title>Protein family content uncovers lineage relationships and bacterial pathway maintenance mechanisms in DPANN archaea.</title>
        <authorList>
            <person name="Castelle C.J."/>
            <person name="Meheust R."/>
            <person name="Jaffe A.L."/>
            <person name="Seitz K."/>
            <person name="Gong X."/>
            <person name="Baker B.J."/>
            <person name="Banfield J.F."/>
        </authorList>
    </citation>
    <scope>NUCLEOTIDE SEQUENCE</scope>
    <source>
        <strain evidence="7">RIFCSPLOWO2_01_FULL_AR10_48_17</strain>
    </source>
</reference>
<organism evidence="7 8">
    <name type="scientific">Candidatus Iainarchaeum sp</name>
    <dbReference type="NCBI Taxonomy" id="3101447"/>
    <lineage>
        <taxon>Archaea</taxon>
        <taxon>Candidatus Iainarchaeota</taxon>
        <taxon>Candidatus Iainarchaeia</taxon>
        <taxon>Candidatus Iainarchaeales</taxon>
        <taxon>Candidatus Iainarchaeaceae</taxon>
        <taxon>Candidatus Iainarchaeum</taxon>
    </lineage>
</organism>
<keyword evidence="2 7" id="KW-0689">Ribosomal protein</keyword>
<protein>
    <recommendedName>
        <fullName evidence="4">Large ribosomal subunit protein eL31</fullName>
    </recommendedName>
    <alternativeName>
        <fullName evidence="5">50S ribosomal protein L31e</fullName>
    </alternativeName>
</protein>
<evidence type="ECO:0000313" key="8">
    <source>
        <dbReference type="Proteomes" id="UP000675968"/>
    </source>
</evidence>
<dbReference type="Gene3D" id="3.10.440.10">
    <property type="match status" value="1"/>
</dbReference>
<dbReference type="Proteomes" id="UP000675968">
    <property type="component" value="Unassembled WGS sequence"/>
</dbReference>